<dbReference type="InterPro" id="IPR051606">
    <property type="entry name" value="Polyketide_Oxido-like"/>
</dbReference>
<dbReference type="InterPro" id="IPR016040">
    <property type="entry name" value="NAD(P)-bd_dom"/>
</dbReference>
<evidence type="ECO:0000259" key="2">
    <source>
        <dbReference type="Pfam" id="PF13460"/>
    </source>
</evidence>
<keyword evidence="4" id="KW-1185">Reference proteome</keyword>
<dbReference type="PANTHER" id="PTHR43355:SF2">
    <property type="entry name" value="FLAVIN REDUCTASE (NADPH)"/>
    <property type="match status" value="1"/>
</dbReference>
<accession>A0ABP3MHR6</accession>
<gene>
    <name evidence="3" type="ORF">GCM10009533_19790</name>
</gene>
<dbReference type="SUPFAM" id="SSF51735">
    <property type="entry name" value="NAD(P)-binding Rossmann-fold domains"/>
    <property type="match status" value="1"/>
</dbReference>
<dbReference type="Proteomes" id="UP001500729">
    <property type="component" value="Unassembled WGS sequence"/>
</dbReference>
<dbReference type="RefSeq" id="WP_009946892.1">
    <property type="nucleotide sequence ID" value="NZ_BAAAGS010000009.1"/>
</dbReference>
<evidence type="ECO:0000313" key="4">
    <source>
        <dbReference type="Proteomes" id="UP001500729"/>
    </source>
</evidence>
<sequence>MKITVLGATGGVGQHLLTHALSDGHQVTAAVRNPAKVATRHADLTVVRTDALDADSVKSAIAGADAVVSGIGAAGRRDPLNPASTSARAVVEAMSATEVRRLVVVSAAPLNRSGVGQTWLARRVFSPLLWAVLGDLYRDLERMEQVLRDSGLDWTSVRPPKLTDKPGRGHYRHTVETGPPGNEIARADVARAMLDFLGDPATIGHAVGVSA</sequence>
<organism evidence="3 4">
    <name type="scientific">Saccharopolyspora erythraea</name>
    <name type="common">Streptomyces erythraeus</name>
    <dbReference type="NCBI Taxonomy" id="1836"/>
    <lineage>
        <taxon>Bacteria</taxon>
        <taxon>Bacillati</taxon>
        <taxon>Actinomycetota</taxon>
        <taxon>Actinomycetes</taxon>
        <taxon>Pseudonocardiales</taxon>
        <taxon>Pseudonocardiaceae</taxon>
        <taxon>Saccharopolyspora</taxon>
    </lineage>
</organism>
<dbReference type="CDD" id="cd05244">
    <property type="entry name" value="BVR-B_like_SDR_a"/>
    <property type="match status" value="1"/>
</dbReference>
<dbReference type="EMBL" id="BAAAGS010000009">
    <property type="protein sequence ID" value="GAA0520691.1"/>
    <property type="molecule type" value="Genomic_DNA"/>
</dbReference>
<proteinExistence type="predicted"/>
<dbReference type="Pfam" id="PF13460">
    <property type="entry name" value="NAD_binding_10"/>
    <property type="match status" value="1"/>
</dbReference>
<evidence type="ECO:0000256" key="1">
    <source>
        <dbReference type="SAM" id="MobiDB-lite"/>
    </source>
</evidence>
<dbReference type="PANTHER" id="PTHR43355">
    <property type="entry name" value="FLAVIN REDUCTASE (NADPH)"/>
    <property type="match status" value="1"/>
</dbReference>
<dbReference type="InterPro" id="IPR036291">
    <property type="entry name" value="NAD(P)-bd_dom_sf"/>
</dbReference>
<name>A0ABP3MHR6_SACER</name>
<dbReference type="Gene3D" id="3.40.50.720">
    <property type="entry name" value="NAD(P)-binding Rossmann-like Domain"/>
    <property type="match status" value="1"/>
</dbReference>
<evidence type="ECO:0000313" key="3">
    <source>
        <dbReference type="EMBL" id="GAA0520691.1"/>
    </source>
</evidence>
<feature type="region of interest" description="Disordered" evidence="1">
    <location>
        <begin position="158"/>
        <end position="182"/>
    </location>
</feature>
<protein>
    <submittedName>
        <fullName evidence="3">SDR family oxidoreductase</fullName>
    </submittedName>
</protein>
<reference evidence="4" key="1">
    <citation type="journal article" date="2019" name="Int. J. Syst. Evol. Microbiol.">
        <title>The Global Catalogue of Microorganisms (GCM) 10K type strain sequencing project: providing services to taxonomists for standard genome sequencing and annotation.</title>
        <authorList>
            <consortium name="The Broad Institute Genomics Platform"/>
            <consortium name="The Broad Institute Genome Sequencing Center for Infectious Disease"/>
            <person name="Wu L."/>
            <person name="Ma J."/>
        </authorList>
    </citation>
    <scope>NUCLEOTIDE SEQUENCE [LARGE SCALE GENOMIC DNA]</scope>
    <source>
        <strain evidence="4">JCM 10303</strain>
    </source>
</reference>
<comment type="caution">
    <text evidence="3">The sequence shown here is derived from an EMBL/GenBank/DDBJ whole genome shotgun (WGS) entry which is preliminary data.</text>
</comment>
<feature type="domain" description="NAD(P)-binding" evidence="2">
    <location>
        <begin position="7"/>
        <end position="200"/>
    </location>
</feature>